<dbReference type="InterPro" id="IPR017767">
    <property type="entry name" value="PC-PLC"/>
</dbReference>
<evidence type="ECO:0000313" key="6">
    <source>
        <dbReference type="EMBL" id="ABC38068.1"/>
    </source>
</evidence>
<dbReference type="CDD" id="cd16014">
    <property type="entry name" value="PLC"/>
    <property type="match status" value="1"/>
</dbReference>
<keyword evidence="3 6" id="KW-0378">Hydrolase</keyword>
<dbReference type="Proteomes" id="UP000001930">
    <property type="component" value="Chromosome I"/>
</dbReference>
<protein>
    <recommendedName>
        <fullName evidence="2">phospholipase C</fullName>
        <ecNumber evidence="2">3.1.4.3</ecNumber>
    </recommendedName>
</protein>
<proteinExistence type="inferred from homology"/>
<evidence type="ECO:0000256" key="4">
    <source>
        <dbReference type="SAM" id="MobiDB-lite"/>
    </source>
</evidence>
<dbReference type="AlphaFoldDB" id="Q2T1S4"/>
<dbReference type="InterPro" id="IPR008475">
    <property type="entry name" value="PLipase_C_C"/>
</dbReference>
<keyword evidence="7" id="KW-1185">Reference proteome</keyword>
<dbReference type="InterPro" id="IPR007312">
    <property type="entry name" value="Phosphoesterase"/>
</dbReference>
<evidence type="ECO:0000259" key="5">
    <source>
        <dbReference type="Pfam" id="PF05506"/>
    </source>
</evidence>
<comment type="similarity">
    <text evidence="1">Belongs to the bacterial phospholipase C family.</text>
</comment>
<dbReference type="PANTHER" id="PTHR31956:SF1">
    <property type="entry name" value="NON-SPECIFIC PHOSPHOLIPASE C1"/>
    <property type="match status" value="1"/>
</dbReference>
<dbReference type="PANTHER" id="PTHR31956">
    <property type="entry name" value="NON-SPECIFIC PHOSPHOLIPASE C4-RELATED"/>
    <property type="match status" value="1"/>
</dbReference>
<feature type="domain" description="Bacterial phospholipase C C-terminal" evidence="5">
    <location>
        <begin position="642"/>
        <end position="723"/>
    </location>
</feature>
<dbReference type="KEGG" id="bte:BTH_I0317"/>
<dbReference type="Pfam" id="PF05506">
    <property type="entry name" value="PLipase_C_C"/>
    <property type="match status" value="2"/>
</dbReference>
<evidence type="ECO:0000256" key="2">
    <source>
        <dbReference type="ARBA" id="ARBA00012018"/>
    </source>
</evidence>
<feature type="region of interest" description="Disordered" evidence="4">
    <location>
        <begin position="1"/>
        <end position="40"/>
    </location>
</feature>
<dbReference type="PROSITE" id="PS51318">
    <property type="entry name" value="TAT"/>
    <property type="match status" value="1"/>
</dbReference>
<evidence type="ECO:0000313" key="7">
    <source>
        <dbReference type="Proteomes" id="UP000001930"/>
    </source>
</evidence>
<dbReference type="HOGENOM" id="CLU_008770_1_0_4"/>
<feature type="domain" description="Bacterial phospholipase C C-terminal" evidence="5">
    <location>
        <begin position="542"/>
        <end position="627"/>
    </location>
</feature>
<organism evidence="6 7">
    <name type="scientific">Burkholderia thailandensis (strain ATCC 700388 / DSM 13276 / CCUG 48851 / CIP 106301 / E264)</name>
    <dbReference type="NCBI Taxonomy" id="271848"/>
    <lineage>
        <taxon>Bacteria</taxon>
        <taxon>Pseudomonadati</taxon>
        <taxon>Pseudomonadota</taxon>
        <taxon>Betaproteobacteria</taxon>
        <taxon>Burkholderiales</taxon>
        <taxon>Burkholderiaceae</taxon>
        <taxon>Burkholderia</taxon>
        <taxon>pseudomallei group</taxon>
    </lineage>
</organism>
<dbReference type="SUPFAM" id="SSF53649">
    <property type="entry name" value="Alkaline phosphatase-like"/>
    <property type="match status" value="1"/>
</dbReference>
<evidence type="ECO:0000256" key="1">
    <source>
        <dbReference type="ARBA" id="ARBA00009717"/>
    </source>
</evidence>
<dbReference type="NCBIfam" id="TIGR03396">
    <property type="entry name" value="PC_PLC"/>
    <property type="match status" value="1"/>
</dbReference>
<gene>
    <name evidence="6" type="primary">plcN</name>
    <name evidence="6" type="ordered locus">BTH_I0317</name>
</gene>
<dbReference type="InterPro" id="IPR006311">
    <property type="entry name" value="TAT_signal"/>
</dbReference>
<sequence>MAPTTPPAQRRRPRNPPRIQADRFLPPPLPRRVKGENMTSESRRRFLHAVAQSASAAAALTVFPESIRRALAIPAASRTGTIRDVEHIVVFMQENRSFDHYFGHLRGVRGYNDRFPITLPNGKPVWYQPSKANPGKPVLPFRLNTLTTSAQCIGDLDHSWYKTHAAIDGGRYDQWPANKTDMTMGYHVREDIPFHYALADAFTVCDNYFCSLPGPTHPNRSYLMTGTVDPTGKYGGPLLDNSDYVDGDAPPKYDLLTWTTYPERLEANGISWQIYQQGTTGADPLNGNYGTNILQNFANFIDAKPGSSLYRRAQTARTLDDLKADVLANRLPQVSWLLPPAAFSEHPKYTPAYGANYTSQILDALTSNPDVWRKTVLFIMYDENDGFFDHVVPPQPATTRAQGLSTVPVDGEIHDVVNPGRGGSYTADGLPYGLGPRVPMTVVSPWTKGGFVCSQVFDHTSVIRFIAARFGVDEPNITPWRRAVCGDLTSAFDFRTPDATLPPLPDTSNYRSIADQLCSTKPAPSVPAAPSPVDPQEPGVRPARALPYELHVNATVHGGARLRIEFANRGEQGAHFYVYASNRSDGPWRYTVGAHRSLHDEFDLGATNGAYAFTVYGPNGFVRVFEGLAAAEGHGRHAAAHPEVKAGYDVANGNLYLKLTNHGGQSVRLTLADNAYGAPPRQITLRGGDERVEQWALAPSHHWYDVTVSDGATGQFVRRFAGHVENGKSSYSDPAAVAPVTG</sequence>
<dbReference type="Pfam" id="PF04185">
    <property type="entry name" value="Phosphoesterase"/>
    <property type="match status" value="1"/>
</dbReference>
<reference evidence="6 7" key="1">
    <citation type="journal article" date="2005" name="BMC Genomics">
        <title>Bacterial genome adaptation to niches: divergence of the potential virulence genes in three Burkholderia species of different survival strategies.</title>
        <authorList>
            <person name="Kim H.S."/>
            <person name="Schell M.A."/>
            <person name="Yu Y."/>
            <person name="Ulrich R.L."/>
            <person name="Sarria S.H."/>
            <person name="Nierman W.C."/>
            <person name="DeShazer D."/>
        </authorList>
    </citation>
    <scope>NUCLEOTIDE SEQUENCE [LARGE SCALE GENOMIC DNA]</scope>
    <source>
        <strain evidence="7">ATCC 700388 / DSM 13276 / CCUG 48851 / CIP 106301 / E264</strain>
    </source>
</reference>
<dbReference type="EC" id="3.1.4.3" evidence="2"/>
<evidence type="ECO:0000256" key="3">
    <source>
        <dbReference type="ARBA" id="ARBA00022801"/>
    </source>
</evidence>
<name>Q2T1S4_BURTA</name>
<dbReference type="Gene3D" id="3.40.720.10">
    <property type="entry name" value="Alkaline Phosphatase, subunit A"/>
    <property type="match status" value="2"/>
</dbReference>
<dbReference type="GO" id="GO:0034480">
    <property type="term" value="F:phosphatidylcholine phospholipase C activity"/>
    <property type="evidence" value="ECO:0007669"/>
    <property type="project" value="UniProtKB-EC"/>
</dbReference>
<dbReference type="InterPro" id="IPR017850">
    <property type="entry name" value="Alkaline_phosphatase_core_sf"/>
</dbReference>
<accession>Q2T1S4</accession>
<dbReference type="EMBL" id="CP000086">
    <property type="protein sequence ID" value="ABC38068.1"/>
    <property type="molecule type" value="Genomic_DNA"/>
</dbReference>
<dbReference type="GO" id="GO:0016042">
    <property type="term" value="P:lipid catabolic process"/>
    <property type="evidence" value="ECO:0007669"/>
    <property type="project" value="InterPro"/>
</dbReference>